<dbReference type="GO" id="GO:0005615">
    <property type="term" value="C:extracellular space"/>
    <property type="evidence" value="ECO:0007669"/>
    <property type="project" value="TreeGrafter"/>
</dbReference>
<dbReference type="InterPro" id="IPR050208">
    <property type="entry name" value="MHC_class-I_related"/>
</dbReference>
<reference evidence="4" key="2">
    <citation type="submission" date="2025-09" db="UniProtKB">
        <authorList>
            <consortium name="Ensembl"/>
        </authorList>
    </citation>
    <scope>IDENTIFICATION</scope>
</reference>
<name>A0A8C0GP42_CHEAB</name>
<dbReference type="GeneTree" id="ENSGT01120000271825"/>
<proteinExistence type="predicted"/>
<organism evidence="4 5">
    <name type="scientific">Chelonoidis abingdonii</name>
    <name type="common">Abingdon island giant tortoise</name>
    <name type="synonym">Testudo abingdonii</name>
    <dbReference type="NCBI Taxonomy" id="106734"/>
    <lineage>
        <taxon>Eukaryota</taxon>
        <taxon>Metazoa</taxon>
        <taxon>Chordata</taxon>
        <taxon>Craniata</taxon>
        <taxon>Vertebrata</taxon>
        <taxon>Euteleostomi</taxon>
        <taxon>Archelosauria</taxon>
        <taxon>Testudinata</taxon>
        <taxon>Testudines</taxon>
        <taxon>Cryptodira</taxon>
        <taxon>Durocryptodira</taxon>
        <taxon>Testudinoidea</taxon>
        <taxon>Testudinidae</taxon>
        <taxon>Chelonoidis</taxon>
    </lineage>
</organism>
<reference evidence="4" key="1">
    <citation type="submission" date="2025-08" db="UniProtKB">
        <authorList>
            <consortium name="Ensembl"/>
        </authorList>
    </citation>
    <scope>IDENTIFICATION</scope>
</reference>
<dbReference type="GO" id="GO:0030884">
    <property type="term" value="F:exogenous lipid antigen binding"/>
    <property type="evidence" value="ECO:0007669"/>
    <property type="project" value="TreeGrafter"/>
</dbReference>
<feature type="region of interest" description="Disordered" evidence="2">
    <location>
        <begin position="343"/>
        <end position="363"/>
    </location>
</feature>
<evidence type="ECO:0000313" key="5">
    <source>
        <dbReference type="Proteomes" id="UP000694404"/>
    </source>
</evidence>
<dbReference type="Pfam" id="PF07654">
    <property type="entry name" value="C1-set"/>
    <property type="match status" value="1"/>
</dbReference>
<dbReference type="SMART" id="SM00407">
    <property type="entry name" value="IGc1"/>
    <property type="match status" value="1"/>
</dbReference>
<dbReference type="SUPFAM" id="SSF48726">
    <property type="entry name" value="Immunoglobulin"/>
    <property type="match status" value="1"/>
</dbReference>
<dbReference type="Gene3D" id="2.60.40.10">
    <property type="entry name" value="Immunoglobulins"/>
    <property type="match status" value="1"/>
</dbReference>
<dbReference type="SUPFAM" id="SSF54452">
    <property type="entry name" value="MHC antigen-recognition domain"/>
    <property type="match status" value="1"/>
</dbReference>
<feature type="domain" description="Ig-like" evidence="3">
    <location>
        <begin position="207"/>
        <end position="293"/>
    </location>
</feature>
<dbReference type="Ensembl" id="ENSCABT00000011460.1">
    <property type="protein sequence ID" value="ENSCABP00000010466.1"/>
    <property type="gene ID" value="ENSCABG00000007847.1"/>
</dbReference>
<dbReference type="Gene3D" id="3.30.500.10">
    <property type="entry name" value="MHC class I-like antigen recognition-like"/>
    <property type="match status" value="1"/>
</dbReference>
<dbReference type="GO" id="GO:0048007">
    <property type="term" value="P:antigen processing and presentation, exogenous lipid antigen via MHC class Ib"/>
    <property type="evidence" value="ECO:0007669"/>
    <property type="project" value="TreeGrafter"/>
</dbReference>
<dbReference type="InterPro" id="IPR036179">
    <property type="entry name" value="Ig-like_dom_sf"/>
</dbReference>
<evidence type="ECO:0000313" key="4">
    <source>
        <dbReference type="Ensembl" id="ENSCABP00000010466.1"/>
    </source>
</evidence>
<dbReference type="InterPro" id="IPR013783">
    <property type="entry name" value="Ig-like_fold"/>
</dbReference>
<feature type="compositionally biased region" description="Gly residues" evidence="2">
    <location>
        <begin position="344"/>
        <end position="363"/>
    </location>
</feature>
<dbReference type="InterPro" id="IPR011162">
    <property type="entry name" value="MHC_I/II-like_Ag-recog"/>
</dbReference>
<dbReference type="AlphaFoldDB" id="A0A8C0GP42"/>
<keyword evidence="1" id="KW-0325">Glycoprotein</keyword>
<dbReference type="PANTHER" id="PTHR16675">
    <property type="entry name" value="MHC CLASS I-RELATED"/>
    <property type="match status" value="1"/>
</dbReference>
<dbReference type="GO" id="GO:0009897">
    <property type="term" value="C:external side of plasma membrane"/>
    <property type="evidence" value="ECO:0007669"/>
    <property type="project" value="TreeGrafter"/>
</dbReference>
<dbReference type="InterPro" id="IPR003597">
    <property type="entry name" value="Ig_C1-set"/>
</dbReference>
<dbReference type="InterPro" id="IPR011161">
    <property type="entry name" value="MHC_I-like_Ag-recog"/>
</dbReference>
<sequence length="363" mass="39100">DFPGSNQTEPVFPAKTNPQPLFPQNVSHLGGGSRGFWAVFSTEVAGMALLGDLETHSLACSTCEIRFLQPWAQQGLTPKQWQDLELLIHRSLADFIRLVNKGHPTIPPPSYPFVTQISFSCELHPNGTSRRLCDVAVHGEDFISLDMDTGKWVTPYGEKLGSYIQDLVNQDRSISTLFSFLRRTTCLYGINIVAQYGRESLERQERPVAVVFARAPPPAGTPALVLLVCRVTGFYPRPVHVAWLQDGKEVTPGWWLNSSGILPNADLTYQLRSSLAVGPGTGHSYACRVQHSSLGGQSLLIPWGRCTSPGAGAVMVSGGFSCMSQVGRGWAQAVGLGRREAEEVGGGCGDGSGGAGWMSEGGT</sequence>
<dbReference type="PANTHER" id="PTHR16675:SF160">
    <property type="entry name" value="T-CELL SURFACE GLYCOPROTEIN CD1A"/>
    <property type="match status" value="1"/>
</dbReference>
<dbReference type="InterPro" id="IPR003006">
    <property type="entry name" value="Ig/MHC_CS"/>
</dbReference>
<dbReference type="PROSITE" id="PS00290">
    <property type="entry name" value="IG_MHC"/>
    <property type="match status" value="1"/>
</dbReference>
<dbReference type="GO" id="GO:0030883">
    <property type="term" value="F:endogenous lipid antigen binding"/>
    <property type="evidence" value="ECO:0007669"/>
    <property type="project" value="TreeGrafter"/>
</dbReference>
<dbReference type="InterPro" id="IPR007110">
    <property type="entry name" value="Ig-like_dom"/>
</dbReference>
<keyword evidence="5" id="KW-1185">Reference proteome</keyword>
<dbReference type="GO" id="GO:0006955">
    <property type="term" value="P:immune response"/>
    <property type="evidence" value="ECO:0007669"/>
    <property type="project" value="TreeGrafter"/>
</dbReference>
<dbReference type="PROSITE" id="PS50835">
    <property type="entry name" value="IG_LIKE"/>
    <property type="match status" value="1"/>
</dbReference>
<dbReference type="GO" id="GO:0001916">
    <property type="term" value="P:positive regulation of T cell mediated cytotoxicity"/>
    <property type="evidence" value="ECO:0007669"/>
    <property type="project" value="TreeGrafter"/>
</dbReference>
<dbReference type="Proteomes" id="UP000694404">
    <property type="component" value="Unplaced"/>
</dbReference>
<evidence type="ECO:0000256" key="2">
    <source>
        <dbReference type="SAM" id="MobiDB-lite"/>
    </source>
</evidence>
<evidence type="ECO:0000256" key="1">
    <source>
        <dbReference type="ARBA" id="ARBA00023180"/>
    </source>
</evidence>
<protein>
    <recommendedName>
        <fullName evidence="3">Ig-like domain-containing protein</fullName>
    </recommendedName>
</protein>
<accession>A0A8C0GP42</accession>
<dbReference type="GO" id="GO:0071723">
    <property type="term" value="F:lipopeptide binding"/>
    <property type="evidence" value="ECO:0007669"/>
    <property type="project" value="TreeGrafter"/>
</dbReference>
<dbReference type="InterPro" id="IPR037055">
    <property type="entry name" value="MHC_I-like_Ag-recog_sf"/>
</dbReference>
<evidence type="ECO:0000259" key="3">
    <source>
        <dbReference type="PROSITE" id="PS50835"/>
    </source>
</evidence>
<dbReference type="GO" id="GO:0048006">
    <property type="term" value="P:antigen processing and presentation, endogenous lipid antigen via MHC class Ib"/>
    <property type="evidence" value="ECO:0007669"/>
    <property type="project" value="TreeGrafter"/>
</dbReference>
<dbReference type="Pfam" id="PF16497">
    <property type="entry name" value="MHC_I_3"/>
    <property type="match status" value="1"/>
</dbReference>